<dbReference type="GO" id="GO:0015109">
    <property type="term" value="F:chromate transmembrane transporter activity"/>
    <property type="evidence" value="ECO:0007669"/>
    <property type="project" value="InterPro"/>
</dbReference>
<evidence type="ECO:0000313" key="9">
    <source>
        <dbReference type="Proteomes" id="UP000184447"/>
    </source>
</evidence>
<keyword evidence="5 7" id="KW-1133">Transmembrane helix</keyword>
<dbReference type="Proteomes" id="UP000184447">
    <property type="component" value="Unassembled WGS sequence"/>
</dbReference>
<feature type="transmembrane region" description="Helical" evidence="7">
    <location>
        <begin position="109"/>
        <end position="128"/>
    </location>
</feature>
<evidence type="ECO:0000256" key="7">
    <source>
        <dbReference type="SAM" id="Phobius"/>
    </source>
</evidence>
<gene>
    <name evidence="8" type="ORF">SAMN02745207_02694</name>
</gene>
<reference evidence="8 9" key="1">
    <citation type="submission" date="2016-11" db="EMBL/GenBank/DDBJ databases">
        <authorList>
            <person name="Jaros S."/>
            <person name="Januszkiewicz K."/>
            <person name="Wedrychowicz H."/>
        </authorList>
    </citation>
    <scope>NUCLEOTIDE SEQUENCE [LARGE SCALE GENOMIC DNA]</scope>
    <source>
        <strain evidence="8 9">DSM 8605</strain>
    </source>
</reference>
<dbReference type="PANTHER" id="PTHR43663:SF1">
    <property type="entry name" value="CHROMATE TRANSPORTER"/>
    <property type="match status" value="1"/>
</dbReference>
<evidence type="ECO:0000256" key="1">
    <source>
        <dbReference type="ARBA" id="ARBA00004651"/>
    </source>
</evidence>
<evidence type="ECO:0000256" key="2">
    <source>
        <dbReference type="ARBA" id="ARBA00005262"/>
    </source>
</evidence>
<dbReference type="AlphaFoldDB" id="A0A1M5W606"/>
<evidence type="ECO:0000256" key="6">
    <source>
        <dbReference type="ARBA" id="ARBA00023136"/>
    </source>
</evidence>
<comment type="subcellular location">
    <subcellularLocation>
        <location evidence="1">Cell membrane</location>
        <topology evidence="1">Multi-pass membrane protein</topology>
    </subcellularLocation>
</comment>
<feature type="transmembrane region" description="Helical" evidence="7">
    <location>
        <begin position="6"/>
        <end position="25"/>
    </location>
</feature>
<keyword evidence="3" id="KW-1003">Cell membrane</keyword>
<evidence type="ECO:0000256" key="5">
    <source>
        <dbReference type="ARBA" id="ARBA00022989"/>
    </source>
</evidence>
<accession>A0A1M5W606</accession>
<comment type="similarity">
    <text evidence="2">Belongs to the chromate ion transporter (CHR) (TC 2.A.51) family.</text>
</comment>
<dbReference type="InterPro" id="IPR052518">
    <property type="entry name" value="CHR_Transporter"/>
</dbReference>
<feature type="transmembrane region" description="Helical" evidence="7">
    <location>
        <begin position="171"/>
        <end position="187"/>
    </location>
</feature>
<protein>
    <submittedName>
        <fullName evidence="8">Chromate transporter</fullName>
    </submittedName>
</protein>
<dbReference type="STRING" id="1121316.SAMN02745207_02694"/>
<dbReference type="EMBL" id="FQXM01000015">
    <property type="protein sequence ID" value="SHH82907.1"/>
    <property type="molecule type" value="Genomic_DNA"/>
</dbReference>
<dbReference type="RefSeq" id="WP_073338942.1">
    <property type="nucleotide sequence ID" value="NZ_FQXM01000015.1"/>
</dbReference>
<dbReference type="GO" id="GO:0005886">
    <property type="term" value="C:plasma membrane"/>
    <property type="evidence" value="ECO:0007669"/>
    <property type="project" value="UniProtKB-SubCell"/>
</dbReference>
<name>A0A1M5W606_9CLOT</name>
<proteinExistence type="inferred from homology"/>
<keyword evidence="6 7" id="KW-0472">Membrane</keyword>
<evidence type="ECO:0000256" key="3">
    <source>
        <dbReference type="ARBA" id="ARBA00022475"/>
    </source>
</evidence>
<dbReference type="OrthoDB" id="9788907at2"/>
<dbReference type="PANTHER" id="PTHR43663">
    <property type="entry name" value="CHROMATE TRANSPORT PROTEIN-RELATED"/>
    <property type="match status" value="1"/>
</dbReference>
<evidence type="ECO:0000256" key="4">
    <source>
        <dbReference type="ARBA" id="ARBA00022692"/>
    </source>
</evidence>
<sequence length="188" mass="20629">MVLIKLFYIFFKIGMFAFGGGYVILPMIYQEIQMFNLMSVDEFSDIVALSQMTPGPIAINAATFVGYKSDGFWGACAATIGVTLPAFIIMLLIIAFINKFKESEIVQAVLKGIRPATVGLIATAIIFFSEASIVKKEFFTLQLFQNPFILINFKACIIFALTIFGAKVFKIGPIMLTILAGILGVIIL</sequence>
<keyword evidence="9" id="KW-1185">Reference proteome</keyword>
<evidence type="ECO:0000313" key="8">
    <source>
        <dbReference type="EMBL" id="SHH82907.1"/>
    </source>
</evidence>
<dbReference type="Pfam" id="PF02417">
    <property type="entry name" value="Chromate_transp"/>
    <property type="match status" value="1"/>
</dbReference>
<feature type="transmembrane region" description="Helical" evidence="7">
    <location>
        <begin position="72"/>
        <end position="97"/>
    </location>
</feature>
<dbReference type="InterPro" id="IPR003370">
    <property type="entry name" value="Chromate_transpt"/>
</dbReference>
<keyword evidence="4 7" id="KW-0812">Transmembrane</keyword>
<organism evidence="8 9">
    <name type="scientific">Clostridium grantii DSM 8605</name>
    <dbReference type="NCBI Taxonomy" id="1121316"/>
    <lineage>
        <taxon>Bacteria</taxon>
        <taxon>Bacillati</taxon>
        <taxon>Bacillota</taxon>
        <taxon>Clostridia</taxon>
        <taxon>Eubacteriales</taxon>
        <taxon>Clostridiaceae</taxon>
        <taxon>Clostridium</taxon>
    </lineage>
</organism>
<feature type="transmembrane region" description="Helical" evidence="7">
    <location>
        <begin position="148"/>
        <end position="164"/>
    </location>
</feature>